<feature type="domain" description="T-SNARE coiled-coil homology" evidence="14">
    <location>
        <begin position="45"/>
        <end position="107"/>
    </location>
</feature>
<evidence type="ECO:0000256" key="4">
    <source>
        <dbReference type="ARBA" id="ARBA00010020"/>
    </source>
</evidence>
<evidence type="ECO:0000256" key="7">
    <source>
        <dbReference type="ARBA" id="ARBA00022553"/>
    </source>
</evidence>
<dbReference type="AlphaFoldDB" id="A0A6J2VBR8"/>
<organism evidence="15 16">
    <name type="scientific">Chanos chanos</name>
    <name type="common">Milkfish</name>
    <name type="synonym">Mugil chanos</name>
    <dbReference type="NCBI Taxonomy" id="29144"/>
    <lineage>
        <taxon>Eukaryota</taxon>
        <taxon>Metazoa</taxon>
        <taxon>Chordata</taxon>
        <taxon>Craniata</taxon>
        <taxon>Vertebrata</taxon>
        <taxon>Euteleostomi</taxon>
        <taxon>Actinopterygii</taxon>
        <taxon>Neopterygii</taxon>
        <taxon>Teleostei</taxon>
        <taxon>Ostariophysi</taxon>
        <taxon>Gonorynchiformes</taxon>
        <taxon>Chanidae</taxon>
        <taxon>Chanos</taxon>
    </lineage>
</organism>
<evidence type="ECO:0000256" key="8">
    <source>
        <dbReference type="ARBA" id="ARBA00023054"/>
    </source>
</evidence>
<evidence type="ECO:0000313" key="16">
    <source>
        <dbReference type="RefSeq" id="XP_030630285.1"/>
    </source>
</evidence>
<dbReference type="Pfam" id="PF07815">
    <property type="entry name" value="Abi_HHR"/>
    <property type="match status" value="1"/>
</dbReference>
<keyword evidence="7" id="KW-0597">Phosphoprotein</keyword>
<feature type="compositionally biased region" description="Polar residues" evidence="12">
    <location>
        <begin position="309"/>
        <end position="335"/>
    </location>
</feature>
<evidence type="ECO:0000256" key="3">
    <source>
        <dbReference type="ARBA" id="ARBA00004510"/>
    </source>
</evidence>
<dbReference type="GO" id="GO:0017124">
    <property type="term" value="F:SH3 domain binding"/>
    <property type="evidence" value="ECO:0007669"/>
    <property type="project" value="TreeGrafter"/>
</dbReference>
<evidence type="ECO:0000256" key="10">
    <source>
        <dbReference type="ARBA" id="ARBA00023273"/>
    </source>
</evidence>
<name>A0A6J2VBR8_CHACN</name>
<evidence type="ECO:0000256" key="2">
    <source>
        <dbReference type="ARBA" id="ARBA00004486"/>
    </source>
</evidence>
<keyword evidence="10" id="KW-0966">Cell projection</keyword>
<sequence>MAELQMLLEEEIPAGKRALVESYQNLSRVAEYCENNYVQAQDKRKALEETKAYTTQSLASVAYQINALANNVLQLLDIQASQLRRMESSINHISQTVDIHKEKVARREIGILTTNKNTSRTHKIIAPGNMERPVRYIRKPIDYTLLDDVGHGVKVRTHGNSQPAKGGTLSRSNPPTQKPPSPPMAGRGTLGRNTPYKTLEPVKPPTVPNDYMTSPARLGSQNSPGRTASLNQRPRTHSGSSGGSGGRENSANSTGIPLAVPTPSPPSIAPGEHSHAFGTISRQISRHGSSATSSSASMVSATGTYRRAPSSSAQFSNPQPQLNGGPASYTQNPASVAQPPPPMAQLTPQIPLTGFVARVQENITDSPSPPPPPLPEDTVLFEESAPPPPPPPVDYEDEDAALVHYSDPYADGDPHWAPKSYLEKVVAIYDYTKDKDDELSFMEGAIIYIIKKNDDGWFEGVCNGVTGLFPGNYVESIMHYAD</sequence>
<comment type="similarity">
    <text evidence="4">Belongs to the ABI family.</text>
</comment>
<dbReference type="InterPro" id="IPR012849">
    <property type="entry name" value="Abl-interactor_HHR_dom"/>
</dbReference>
<keyword evidence="9" id="KW-0206">Cytoskeleton</keyword>
<dbReference type="GO" id="GO:0035591">
    <property type="term" value="F:signaling adaptor activity"/>
    <property type="evidence" value="ECO:0007669"/>
    <property type="project" value="TreeGrafter"/>
</dbReference>
<dbReference type="GO" id="GO:0001764">
    <property type="term" value="P:neuron migration"/>
    <property type="evidence" value="ECO:0007669"/>
    <property type="project" value="TreeGrafter"/>
</dbReference>
<proteinExistence type="inferred from homology"/>
<evidence type="ECO:0000256" key="6">
    <source>
        <dbReference type="ARBA" id="ARBA00022490"/>
    </source>
</evidence>
<dbReference type="GO" id="GO:0031209">
    <property type="term" value="C:SCAR complex"/>
    <property type="evidence" value="ECO:0007669"/>
    <property type="project" value="TreeGrafter"/>
</dbReference>
<dbReference type="PANTHER" id="PTHR10460:SF2">
    <property type="entry name" value="ABL INTERACTOR 1"/>
    <property type="match status" value="1"/>
</dbReference>
<keyword evidence="6" id="KW-0963">Cytoplasm</keyword>
<feature type="compositionally biased region" description="Polar residues" evidence="12">
    <location>
        <begin position="219"/>
        <end position="233"/>
    </location>
</feature>
<dbReference type="RefSeq" id="XP_030630285.1">
    <property type="nucleotide sequence ID" value="XM_030774425.1"/>
</dbReference>
<dbReference type="GO" id="GO:0030175">
    <property type="term" value="C:filopodium"/>
    <property type="evidence" value="ECO:0007669"/>
    <property type="project" value="UniProtKB-SubCell"/>
</dbReference>
<dbReference type="PROSITE" id="PS50192">
    <property type="entry name" value="T_SNARE"/>
    <property type="match status" value="1"/>
</dbReference>
<feature type="compositionally biased region" description="Polar residues" evidence="12">
    <location>
        <begin position="158"/>
        <end position="173"/>
    </location>
</feature>
<dbReference type="GeneID" id="115811968"/>
<evidence type="ECO:0000256" key="5">
    <source>
        <dbReference type="ARBA" id="ARBA00022443"/>
    </source>
</evidence>
<comment type="subcellular location">
    <subcellularLocation>
        <location evidence="2">Cell projection</location>
        <location evidence="2">Filopodium</location>
    </subcellularLocation>
    <subcellularLocation>
        <location evidence="3">Cell projection</location>
        <location evidence="3">Lamellipodium</location>
    </subcellularLocation>
    <subcellularLocation>
        <location evidence="1">Cytoplasm</location>
        <location evidence="1">Cytoskeleton</location>
    </subcellularLocation>
</comment>
<keyword evidence="8" id="KW-0175">Coiled coil</keyword>
<dbReference type="GO" id="GO:0005856">
    <property type="term" value="C:cytoskeleton"/>
    <property type="evidence" value="ECO:0007669"/>
    <property type="project" value="UniProtKB-SubCell"/>
</dbReference>
<dbReference type="InterPro" id="IPR001452">
    <property type="entry name" value="SH3_domain"/>
</dbReference>
<dbReference type="Gene3D" id="6.10.140.1620">
    <property type="match status" value="1"/>
</dbReference>
<dbReference type="PROSITE" id="PS50002">
    <property type="entry name" value="SH3"/>
    <property type="match status" value="1"/>
</dbReference>
<dbReference type="CDD" id="cd11971">
    <property type="entry name" value="SH3_Abi1"/>
    <property type="match status" value="1"/>
</dbReference>
<dbReference type="Gene3D" id="2.30.30.40">
    <property type="entry name" value="SH3 Domains"/>
    <property type="match status" value="1"/>
</dbReference>
<dbReference type="InterPro" id="IPR028457">
    <property type="entry name" value="ABI"/>
</dbReference>
<feature type="region of interest" description="Disordered" evidence="12">
    <location>
        <begin position="362"/>
        <end position="390"/>
    </location>
</feature>
<dbReference type="SMART" id="SM00326">
    <property type="entry name" value="SH3"/>
    <property type="match status" value="1"/>
</dbReference>
<evidence type="ECO:0000313" key="15">
    <source>
        <dbReference type="Proteomes" id="UP000504632"/>
    </source>
</evidence>
<protein>
    <submittedName>
        <fullName evidence="16">Abl interactor 1b isoform X11</fullName>
    </submittedName>
</protein>
<evidence type="ECO:0000256" key="1">
    <source>
        <dbReference type="ARBA" id="ARBA00004245"/>
    </source>
</evidence>
<feature type="domain" description="SH3" evidence="13">
    <location>
        <begin position="420"/>
        <end position="479"/>
    </location>
</feature>
<feature type="region of interest" description="Disordered" evidence="12">
    <location>
        <begin position="154"/>
        <end position="348"/>
    </location>
</feature>
<evidence type="ECO:0000256" key="9">
    <source>
        <dbReference type="ARBA" id="ARBA00023212"/>
    </source>
</evidence>
<accession>A0A6J2VBR8</accession>
<keyword evidence="15" id="KW-1185">Reference proteome</keyword>
<dbReference type="PRINTS" id="PR00452">
    <property type="entry name" value="SH3DOMAIN"/>
</dbReference>
<reference evidence="16" key="1">
    <citation type="submission" date="2025-08" db="UniProtKB">
        <authorList>
            <consortium name="RefSeq"/>
        </authorList>
    </citation>
    <scope>IDENTIFICATION</scope>
</reference>
<feature type="compositionally biased region" description="Low complexity" evidence="12">
    <location>
        <begin position="289"/>
        <end position="304"/>
    </location>
</feature>
<dbReference type="SUPFAM" id="SSF50044">
    <property type="entry name" value="SH3-domain"/>
    <property type="match status" value="1"/>
</dbReference>
<dbReference type="Proteomes" id="UP000504632">
    <property type="component" value="Chromosome 5"/>
</dbReference>
<dbReference type="InterPro" id="IPR035725">
    <property type="entry name" value="Abi1_SH3"/>
</dbReference>
<dbReference type="InterPro" id="IPR036028">
    <property type="entry name" value="SH3-like_dom_sf"/>
</dbReference>
<dbReference type="InterPro" id="IPR000727">
    <property type="entry name" value="T_SNARE_dom"/>
</dbReference>
<dbReference type="Pfam" id="PF00018">
    <property type="entry name" value="SH3_1"/>
    <property type="match status" value="1"/>
</dbReference>
<dbReference type="CTD" id="767738"/>
<keyword evidence="5 11" id="KW-0728">SH3 domain</keyword>
<dbReference type="PANTHER" id="PTHR10460">
    <property type="entry name" value="ABL INTERACTOR FAMILY MEMBER"/>
    <property type="match status" value="1"/>
</dbReference>
<evidence type="ECO:0000259" key="14">
    <source>
        <dbReference type="PROSITE" id="PS50192"/>
    </source>
</evidence>
<dbReference type="GO" id="GO:0030027">
    <property type="term" value="C:lamellipodium"/>
    <property type="evidence" value="ECO:0007669"/>
    <property type="project" value="UniProtKB-SubCell"/>
</dbReference>
<evidence type="ECO:0000256" key="11">
    <source>
        <dbReference type="PROSITE-ProRule" id="PRU00192"/>
    </source>
</evidence>
<evidence type="ECO:0000256" key="12">
    <source>
        <dbReference type="SAM" id="MobiDB-lite"/>
    </source>
</evidence>
<evidence type="ECO:0000259" key="13">
    <source>
        <dbReference type="PROSITE" id="PS50002"/>
    </source>
</evidence>
<dbReference type="FunFam" id="2.30.30.40:FF:000002">
    <property type="entry name" value="abl interactor 1 isoform X1"/>
    <property type="match status" value="1"/>
</dbReference>
<gene>
    <name evidence="16" type="primary">abi1b</name>
</gene>